<proteinExistence type="predicted"/>
<feature type="compositionally biased region" description="Polar residues" evidence="1">
    <location>
        <begin position="632"/>
        <end position="651"/>
    </location>
</feature>
<evidence type="ECO:0000259" key="2">
    <source>
        <dbReference type="Pfam" id="PF08308"/>
    </source>
</evidence>
<name>A0A142CVB2_9EURY</name>
<dbReference type="KEGG" id="tpep:A0127_05790"/>
<dbReference type="InterPro" id="IPR013229">
    <property type="entry name" value="PEGA"/>
</dbReference>
<dbReference type="AlphaFoldDB" id="A0A142CVB2"/>
<feature type="region of interest" description="Disordered" evidence="1">
    <location>
        <begin position="625"/>
        <end position="662"/>
    </location>
</feature>
<organism evidence="3 4">
    <name type="scientific">Thermococcus peptonophilus</name>
    <dbReference type="NCBI Taxonomy" id="53952"/>
    <lineage>
        <taxon>Archaea</taxon>
        <taxon>Methanobacteriati</taxon>
        <taxon>Methanobacteriota</taxon>
        <taxon>Thermococci</taxon>
        <taxon>Thermococcales</taxon>
        <taxon>Thermococcaceae</taxon>
        <taxon>Thermococcus</taxon>
    </lineage>
</organism>
<keyword evidence="4" id="KW-1185">Reference proteome</keyword>
<evidence type="ECO:0000313" key="3">
    <source>
        <dbReference type="EMBL" id="AMQ18714.1"/>
    </source>
</evidence>
<gene>
    <name evidence="3" type="ORF">A0127_05790</name>
</gene>
<accession>A0A142CVB2</accession>
<evidence type="ECO:0000313" key="4">
    <source>
        <dbReference type="Proteomes" id="UP000073604"/>
    </source>
</evidence>
<dbReference type="PANTHER" id="PTHR36194">
    <property type="entry name" value="S-LAYER-LIKE PROTEIN"/>
    <property type="match status" value="1"/>
</dbReference>
<sequence length="687" mass="75867">MRKMSSILGLVLGLLLIIPYVGAFEVKMVSSGPSLDGGYSGEYFTNGFWIVYKVNSKTHSYFTKIVNASNNETVLTINERVGPVVPVEGGKYFLLTTIGNEYSLRLYRLEDGEYSLVWKFDTSRYGWVSSVLPVKDKDLILAGTVDVSQNNFGGHYVIGLDFSGTLKFATNLHVKRNTVSDILPAGNGMYLVIIPGLGHGLPYLGLIDESGNIVKSVRVNYPWASQYVYVQGRDFVMVSWHEKDEGYVKDLKTYYGIWTLNLTHVATVELPHRFLGATPVFDNNMLYLFTVEKSNSTYNLIESKYHLNGTLVWRRKVGKLKFEELPEPSNNCVISGENVLPIILPYSNVYVGVYLVGKAVNVVAVDFKDAIPLANASITLPVTYNEWGCSVGFMYDNKYIEAGSEVYSINTTAIPSAVIVDSNLPANVTVDGKWSGKTPFYLNVEPGRHRVEIVRRNYSPIERVVRVGSHEGVRVFATLTPLNATVVLTSTPTAEVDILPAGITVNTPSNVSLRNGTYTLIFKSKEYPGQYERIRKTVTLLPNETRTINVELSLIRSELNINSTVENATVYIDGKMVGNSPLQVFVVPGSHNVTLKAQGYLPESVEINATRPVLNVSVALTPVTDSNRDETFSSPTTATPSITHSSTSLKPTETESKKDTHSTCGPGFMVFLSITAVFALRRRNGSK</sequence>
<protein>
    <recommendedName>
        <fullName evidence="2">PEGA domain-containing protein</fullName>
    </recommendedName>
</protein>
<dbReference type="STRING" id="53952.A0127_05790"/>
<dbReference type="Proteomes" id="UP000073604">
    <property type="component" value="Chromosome"/>
</dbReference>
<dbReference type="OrthoDB" id="95942at2157"/>
<feature type="domain" description="PEGA" evidence="2">
    <location>
        <begin position="557"/>
        <end position="622"/>
    </location>
</feature>
<dbReference type="GeneID" id="27140040"/>
<feature type="compositionally biased region" description="Basic and acidic residues" evidence="1">
    <location>
        <begin position="652"/>
        <end position="661"/>
    </location>
</feature>
<dbReference type="EMBL" id="CP014750">
    <property type="protein sequence ID" value="AMQ18714.1"/>
    <property type="molecule type" value="Genomic_DNA"/>
</dbReference>
<reference evidence="4" key="1">
    <citation type="submission" date="2016-03" db="EMBL/GenBank/DDBJ databases">
        <authorList>
            <person name="Oger P.M."/>
        </authorList>
    </citation>
    <scope>NUCLEOTIDE SEQUENCE [LARGE SCALE GENOMIC DNA]</scope>
    <source>
        <strain evidence="4">OG-1</strain>
    </source>
</reference>
<dbReference type="PANTHER" id="PTHR36194:SF1">
    <property type="entry name" value="S-LAYER-LIKE PROTEIN"/>
    <property type="match status" value="1"/>
</dbReference>
<dbReference type="Pfam" id="PF08308">
    <property type="entry name" value="PEGA"/>
    <property type="match status" value="2"/>
</dbReference>
<dbReference type="RefSeq" id="WP_062389124.1">
    <property type="nucleotide sequence ID" value="NZ_CP014750.1"/>
</dbReference>
<evidence type="ECO:0000256" key="1">
    <source>
        <dbReference type="SAM" id="MobiDB-lite"/>
    </source>
</evidence>
<feature type="domain" description="PEGA" evidence="2">
    <location>
        <begin position="419"/>
        <end position="481"/>
    </location>
</feature>